<feature type="coiled-coil region" evidence="3">
    <location>
        <begin position="430"/>
        <end position="493"/>
    </location>
</feature>
<dbReference type="InterPro" id="IPR052442">
    <property type="entry name" value="Env_Response_Regulator"/>
</dbReference>
<feature type="compositionally biased region" description="Polar residues" evidence="4">
    <location>
        <begin position="271"/>
        <end position="280"/>
    </location>
</feature>
<dbReference type="Gramene" id="KMS96665">
    <property type="protein sequence ID" value="KMS96665"/>
    <property type="gene ID" value="BVRB_8g200860"/>
</dbReference>
<feature type="region of interest" description="Disordered" evidence="4">
    <location>
        <begin position="253"/>
        <end position="300"/>
    </location>
</feature>
<protein>
    <recommendedName>
        <fullName evidence="5">Bromo domain-containing protein</fullName>
    </recommendedName>
</protein>
<feature type="compositionally biased region" description="Basic and acidic residues" evidence="4">
    <location>
        <begin position="281"/>
        <end position="292"/>
    </location>
</feature>
<dbReference type="Gene3D" id="1.20.920.10">
    <property type="entry name" value="Bromodomain-like"/>
    <property type="match status" value="1"/>
</dbReference>
<evidence type="ECO:0000256" key="4">
    <source>
        <dbReference type="SAM" id="MobiDB-lite"/>
    </source>
</evidence>
<evidence type="ECO:0000256" key="1">
    <source>
        <dbReference type="ARBA" id="ARBA00023117"/>
    </source>
</evidence>
<dbReference type="PRINTS" id="PR00503">
    <property type="entry name" value="BROMODOMAIN"/>
</dbReference>
<dbReference type="InterPro" id="IPR001487">
    <property type="entry name" value="Bromodomain"/>
</dbReference>
<keyword evidence="7" id="KW-1185">Reference proteome</keyword>
<evidence type="ECO:0000313" key="7">
    <source>
        <dbReference type="Proteomes" id="UP000035740"/>
    </source>
</evidence>
<dbReference type="PANTHER" id="PTHR46136:SF19">
    <property type="entry name" value="TRANSCRIPTION FACTOR GTE12"/>
    <property type="match status" value="1"/>
</dbReference>
<keyword evidence="1 2" id="KW-0103">Bromodomain</keyword>
<dbReference type="OrthoDB" id="21449at2759"/>
<reference evidence="6 7" key="1">
    <citation type="journal article" date="2014" name="Nature">
        <title>The genome of the recently domesticated crop plant sugar beet (Beta vulgaris).</title>
        <authorList>
            <person name="Dohm J.C."/>
            <person name="Minoche A.E."/>
            <person name="Holtgrawe D."/>
            <person name="Capella-Gutierrez S."/>
            <person name="Zakrzewski F."/>
            <person name="Tafer H."/>
            <person name="Rupp O."/>
            <person name="Sorensen T.R."/>
            <person name="Stracke R."/>
            <person name="Reinhardt R."/>
            <person name="Goesmann A."/>
            <person name="Kraft T."/>
            <person name="Schulz B."/>
            <person name="Stadler P.F."/>
            <person name="Schmidt T."/>
            <person name="Gabaldon T."/>
            <person name="Lehrach H."/>
            <person name="Weisshaar B."/>
            <person name="Himmelbauer H."/>
        </authorList>
    </citation>
    <scope>NUCLEOTIDE SEQUENCE [LARGE SCALE GENOMIC DNA]</scope>
    <source>
        <tissue evidence="6">Taproot</tissue>
    </source>
</reference>
<name>A0A0J8E0N1_BETVV</name>
<keyword evidence="3" id="KW-0175">Coiled coil</keyword>
<dbReference type="AlphaFoldDB" id="A0A0J8E0N1"/>
<evidence type="ECO:0000256" key="3">
    <source>
        <dbReference type="SAM" id="Coils"/>
    </source>
</evidence>
<evidence type="ECO:0000259" key="5">
    <source>
        <dbReference type="PROSITE" id="PS50014"/>
    </source>
</evidence>
<dbReference type="SMART" id="SM00297">
    <property type="entry name" value="BROMO"/>
    <property type="match status" value="1"/>
</dbReference>
<proteinExistence type="predicted"/>
<dbReference type="InterPro" id="IPR036427">
    <property type="entry name" value="Bromodomain-like_sf"/>
</dbReference>
<dbReference type="PROSITE" id="PS50014">
    <property type="entry name" value="BROMODOMAIN_2"/>
    <property type="match status" value="1"/>
</dbReference>
<evidence type="ECO:0000313" key="6">
    <source>
        <dbReference type="EMBL" id="KMS96665.1"/>
    </source>
</evidence>
<accession>A0A0J8E0N1</accession>
<dbReference type="SUPFAM" id="SSF47370">
    <property type="entry name" value="Bromodomain"/>
    <property type="match status" value="1"/>
</dbReference>
<feature type="compositionally biased region" description="Basic and acidic residues" evidence="4">
    <location>
        <begin position="259"/>
        <end position="270"/>
    </location>
</feature>
<feature type="domain" description="Bromo" evidence="5">
    <location>
        <begin position="123"/>
        <end position="195"/>
    </location>
</feature>
<dbReference type="PANTHER" id="PTHR46136">
    <property type="entry name" value="TRANSCRIPTION FACTOR GTE8"/>
    <property type="match status" value="1"/>
</dbReference>
<sequence>MISEVTKTVPGVVPSKRLRVKILAKKPVDGTCDVSRLSEAKCFKKPSLRNHSCNAVVSGKKLKLTSGTTKDVIGACQLSKQVPNSIVGCKRKTDEVLDSQERKSLKMDRFATSNCQSILQKLMKHRLSVPFLTPVVPDVWGIYDYFDIIKNPMDLGTIKEKLMQKTYIDTAEFEDDVRLTFSNAMLYNPPHNWVHQDAKELSRLFDSLWKPVKTKMDREYSDMNPSGYATSRSKVYDVKGNCLLSISSGLDRLPGKAMSQKENRSEDLKKLSTQGIQNDQRAVKDGKPKESLSSKSNSDFIGHISQIHKESAPRISAKVKCENAPRKKVANDDFSAVKVKSTSTLQRAKYDRDGDGDGTLSSVNEEHDIASACAAAAAGSFGASVKGSEIVLDAELSPSKALHAAKMISRFAETILKAQHHKLLEPDSGADAAIRQQEKERLQKKQHQEKARIEAQLRAVQSAKRSRAEAELRKQRQQEREAARLALEKMEQSVDLVDNLQVLKDMEDIIGSSLAVMYHDRRSRATMWSHIDSDKLSSPLERLGLYIKEEYRVGDDDDYAFQEEGDWEEGELIV</sequence>
<dbReference type="EMBL" id="KQ090364">
    <property type="protein sequence ID" value="KMS96665.1"/>
    <property type="molecule type" value="Genomic_DNA"/>
</dbReference>
<dbReference type="Pfam" id="PF00439">
    <property type="entry name" value="Bromodomain"/>
    <property type="match status" value="1"/>
</dbReference>
<gene>
    <name evidence="6" type="ORF">BVRB_8g200860</name>
</gene>
<evidence type="ECO:0000256" key="2">
    <source>
        <dbReference type="PROSITE-ProRule" id="PRU00035"/>
    </source>
</evidence>
<dbReference type="Proteomes" id="UP000035740">
    <property type="component" value="Unassembled WGS sequence"/>
</dbReference>
<organism evidence="6 7">
    <name type="scientific">Beta vulgaris subsp. vulgaris</name>
    <name type="common">Beet</name>
    <dbReference type="NCBI Taxonomy" id="3555"/>
    <lineage>
        <taxon>Eukaryota</taxon>
        <taxon>Viridiplantae</taxon>
        <taxon>Streptophyta</taxon>
        <taxon>Embryophyta</taxon>
        <taxon>Tracheophyta</taxon>
        <taxon>Spermatophyta</taxon>
        <taxon>Magnoliopsida</taxon>
        <taxon>eudicotyledons</taxon>
        <taxon>Gunneridae</taxon>
        <taxon>Pentapetalae</taxon>
        <taxon>Caryophyllales</taxon>
        <taxon>Chenopodiaceae</taxon>
        <taxon>Betoideae</taxon>
        <taxon>Beta</taxon>
    </lineage>
</organism>
<dbReference type="OMA" id="GHEFGWL"/>
<dbReference type="eggNOG" id="KOG1474">
    <property type="taxonomic scope" value="Eukaryota"/>
</dbReference>